<feature type="compositionally biased region" description="Basic and acidic residues" evidence="1">
    <location>
        <begin position="129"/>
        <end position="153"/>
    </location>
</feature>
<sequence>MQCGNNYYAEDQECLNRVKTLLISARLGETSPADGAGCNRESGQPAAVANAAEGLCDWTASSPDEAADAADSSKRAQSESVLAGLDLLAAFRPLSPYVSPQAGVQDEEDEEELNETQEEEDKAEEEGYEVVRGREGGGEKTDDKSGRIDEGVEPRMSVTSAHSAGPVVVRQSAPPAARDDLEADCQSPDVQHDQLTHEQPQEAKRSLKRRRFPADSCLESSFSGRLHLRFGVAPSWARGQMARQGRLAQYLRSNKENGQLAFSQPGVMIKWPCKGSVDFDPRPVFPGFIDGYTTPAPTPCITDGVHAPPGPLFFCLNCPFSLFCQVECSGVCLATISLVTAGGQLEDPPFNCGMRYQLPLQPTARLHRVW</sequence>
<evidence type="ECO:0000313" key="3">
    <source>
        <dbReference type="Proteomes" id="UP000784294"/>
    </source>
</evidence>
<dbReference type="EMBL" id="CAAALY010253973">
    <property type="protein sequence ID" value="VEL37092.1"/>
    <property type="molecule type" value="Genomic_DNA"/>
</dbReference>
<keyword evidence="3" id="KW-1185">Reference proteome</keyword>
<name>A0A448XHR0_9PLAT</name>
<feature type="compositionally biased region" description="Acidic residues" evidence="1">
    <location>
        <begin position="105"/>
        <end position="128"/>
    </location>
</feature>
<reference evidence="2" key="1">
    <citation type="submission" date="2018-11" db="EMBL/GenBank/DDBJ databases">
        <authorList>
            <consortium name="Pathogen Informatics"/>
        </authorList>
    </citation>
    <scope>NUCLEOTIDE SEQUENCE</scope>
</reference>
<organism evidence="2 3">
    <name type="scientific">Protopolystoma xenopodis</name>
    <dbReference type="NCBI Taxonomy" id="117903"/>
    <lineage>
        <taxon>Eukaryota</taxon>
        <taxon>Metazoa</taxon>
        <taxon>Spiralia</taxon>
        <taxon>Lophotrochozoa</taxon>
        <taxon>Platyhelminthes</taxon>
        <taxon>Monogenea</taxon>
        <taxon>Polyopisthocotylea</taxon>
        <taxon>Polystomatidea</taxon>
        <taxon>Polystomatidae</taxon>
        <taxon>Protopolystoma</taxon>
    </lineage>
</organism>
<comment type="caution">
    <text evidence="2">The sequence shown here is derived from an EMBL/GenBank/DDBJ whole genome shotgun (WGS) entry which is preliminary data.</text>
</comment>
<feature type="compositionally biased region" description="Basic and acidic residues" evidence="1">
    <location>
        <begin position="190"/>
        <end position="205"/>
    </location>
</feature>
<evidence type="ECO:0000313" key="2">
    <source>
        <dbReference type="EMBL" id="VEL37092.1"/>
    </source>
</evidence>
<protein>
    <submittedName>
        <fullName evidence="2">Uncharacterized protein</fullName>
    </submittedName>
</protein>
<accession>A0A448XHR0</accession>
<proteinExistence type="predicted"/>
<feature type="region of interest" description="Disordered" evidence="1">
    <location>
        <begin position="98"/>
        <end position="210"/>
    </location>
</feature>
<dbReference type="Proteomes" id="UP000784294">
    <property type="component" value="Unassembled WGS sequence"/>
</dbReference>
<dbReference type="AlphaFoldDB" id="A0A448XHR0"/>
<gene>
    <name evidence="2" type="ORF">PXEA_LOCUS30532</name>
</gene>
<evidence type="ECO:0000256" key="1">
    <source>
        <dbReference type="SAM" id="MobiDB-lite"/>
    </source>
</evidence>